<dbReference type="EMBL" id="JAQQWI010000012">
    <property type="protein sequence ID" value="KAK8016022.1"/>
    <property type="molecule type" value="Genomic_DNA"/>
</dbReference>
<keyword evidence="3" id="KW-1185">Reference proteome</keyword>
<accession>A0ABR1RMB2</accession>
<dbReference type="Proteomes" id="UP001396898">
    <property type="component" value="Unassembled WGS sequence"/>
</dbReference>
<gene>
    <name evidence="2" type="ORF">PG991_008910</name>
</gene>
<evidence type="ECO:0000313" key="3">
    <source>
        <dbReference type="Proteomes" id="UP001396898"/>
    </source>
</evidence>
<name>A0ABR1RMB2_9PEZI</name>
<evidence type="ECO:0000313" key="2">
    <source>
        <dbReference type="EMBL" id="KAK8016022.1"/>
    </source>
</evidence>
<reference evidence="2 3" key="1">
    <citation type="submission" date="2023-01" db="EMBL/GenBank/DDBJ databases">
        <title>Analysis of 21 Apiospora genomes using comparative genomics revels a genus with tremendous synthesis potential of carbohydrate active enzymes and secondary metabolites.</title>
        <authorList>
            <person name="Sorensen T."/>
        </authorList>
    </citation>
    <scope>NUCLEOTIDE SEQUENCE [LARGE SCALE GENOMIC DNA]</scope>
    <source>
        <strain evidence="2 3">CBS 20057</strain>
    </source>
</reference>
<organism evidence="2 3">
    <name type="scientific">Apiospora marii</name>
    <dbReference type="NCBI Taxonomy" id="335849"/>
    <lineage>
        <taxon>Eukaryota</taxon>
        <taxon>Fungi</taxon>
        <taxon>Dikarya</taxon>
        <taxon>Ascomycota</taxon>
        <taxon>Pezizomycotina</taxon>
        <taxon>Sordariomycetes</taxon>
        <taxon>Xylariomycetidae</taxon>
        <taxon>Amphisphaeriales</taxon>
        <taxon>Apiosporaceae</taxon>
        <taxon>Apiospora</taxon>
    </lineage>
</organism>
<protein>
    <submittedName>
        <fullName evidence="2">Uncharacterized protein</fullName>
    </submittedName>
</protein>
<sequence length="275" mass="30662">MEDTVYSVLGLEDIYDELSRKKITSQEWKLLKDMPQMYPQDAMGSMNELGKTMKDLLEAVLEIPVPSSANPTYQKGMKISQTSIENGAKEELRQMLINMHEAWKALEKDQDGVPKDIPLYSEKMRKPMRDANSKILQAVQNFISKDYKTVDDSDYKLKAKWYLKLGIKVIGALIGIALALSTDGLRKLLKLDQRPPQVTVNLTINTGSAASAGTNKATEGQFPAPVDLNLHLDALSLGQNQDPFYIEVRQTAPSDKTKAAPPHNDKATVRDAEDL</sequence>
<feature type="compositionally biased region" description="Basic and acidic residues" evidence="1">
    <location>
        <begin position="255"/>
        <end position="275"/>
    </location>
</feature>
<comment type="caution">
    <text evidence="2">The sequence shown here is derived from an EMBL/GenBank/DDBJ whole genome shotgun (WGS) entry which is preliminary data.</text>
</comment>
<proteinExistence type="predicted"/>
<feature type="region of interest" description="Disordered" evidence="1">
    <location>
        <begin position="251"/>
        <end position="275"/>
    </location>
</feature>
<evidence type="ECO:0000256" key="1">
    <source>
        <dbReference type="SAM" id="MobiDB-lite"/>
    </source>
</evidence>